<sequence length="125" mass="14873">MKVTILLICTLLLFSSCDLKETFKRIQKLEFELQEEFNDPNISIDFTLSTEEDSSFYQVTFYEYDILDKTNAELKSKANLVYNFIVEKIGKNARLNYIEIRFTESDKDNAYSFTSFRYNKYDQSK</sequence>
<dbReference type="Proteomes" id="UP000248584">
    <property type="component" value="Unassembled WGS sequence"/>
</dbReference>
<evidence type="ECO:0008006" key="3">
    <source>
        <dbReference type="Google" id="ProtNLM"/>
    </source>
</evidence>
<organism evidence="1 2">
    <name type="scientific">Nonlabens dokdonensis</name>
    <dbReference type="NCBI Taxonomy" id="328515"/>
    <lineage>
        <taxon>Bacteria</taxon>
        <taxon>Pseudomonadati</taxon>
        <taxon>Bacteroidota</taxon>
        <taxon>Flavobacteriia</taxon>
        <taxon>Flavobacteriales</taxon>
        <taxon>Flavobacteriaceae</taxon>
        <taxon>Nonlabens</taxon>
    </lineage>
</organism>
<dbReference type="PROSITE" id="PS51257">
    <property type="entry name" value="PROKAR_LIPOPROTEIN"/>
    <property type="match status" value="1"/>
</dbReference>
<gene>
    <name evidence="1" type="ORF">LX97_02647</name>
</gene>
<keyword evidence="2" id="KW-1185">Reference proteome</keyword>
<protein>
    <recommendedName>
        <fullName evidence="3">Lipoprotein</fullName>
    </recommendedName>
</protein>
<dbReference type="RefSeq" id="WP_015364081.1">
    <property type="nucleotide sequence ID" value="NZ_QKZR01000004.1"/>
</dbReference>
<comment type="caution">
    <text evidence="1">The sequence shown here is derived from an EMBL/GenBank/DDBJ whole genome shotgun (WGS) entry which is preliminary data.</text>
</comment>
<proteinExistence type="predicted"/>
<name>A0ABX5PWK4_9FLAO</name>
<accession>A0ABX5PWK4</accession>
<dbReference type="EMBL" id="QKZR01000004">
    <property type="protein sequence ID" value="PZX39281.1"/>
    <property type="molecule type" value="Genomic_DNA"/>
</dbReference>
<evidence type="ECO:0000313" key="2">
    <source>
        <dbReference type="Proteomes" id="UP000248584"/>
    </source>
</evidence>
<reference evidence="1 2" key="1">
    <citation type="submission" date="2018-06" db="EMBL/GenBank/DDBJ databases">
        <title>Genomic Encyclopedia of Archaeal and Bacterial Type Strains, Phase II (KMG-II): from individual species to whole genera.</title>
        <authorList>
            <person name="Goeker M."/>
        </authorList>
    </citation>
    <scope>NUCLEOTIDE SEQUENCE [LARGE SCALE GENOMIC DNA]</scope>
    <source>
        <strain evidence="1 2">DSM 17205</strain>
    </source>
</reference>
<evidence type="ECO:0000313" key="1">
    <source>
        <dbReference type="EMBL" id="PZX39281.1"/>
    </source>
</evidence>